<feature type="coiled-coil region" evidence="1">
    <location>
        <begin position="283"/>
        <end position="331"/>
    </location>
</feature>
<proteinExistence type="predicted"/>
<protein>
    <submittedName>
        <fullName evidence="3">Uncharacterized protein</fullName>
    </submittedName>
</protein>
<evidence type="ECO:0000256" key="1">
    <source>
        <dbReference type="SAM" id="Coils"/>
    </source>
</evidence>
<evidence type="ECO:0000313" key="3">
    <source>
        <dbReference type="EMBL" id="KAL2327337.1"/>
    </source>
</evidence>
<reference evidence="3 4" key="1">
    <citation type="submission" date="2024-08" db="EMBL/GenBank/DDBJ databases">
        <title>Insights into the chromosomal genome structure of Flemingia macrophylla.</title>
        <authorList>
            <person name="Ding Y."/>
            <person name="Zhao Y."/>
            <person name="Bi W."/>
            <person name="Wu M."/>
            <person name="Zhao G."/>
            <person name="Gong Y."/>
            <person name="Li W."/>
            <person name="Zhang P."/>
        </authorList>
    </citation>
    <scope>NUCLEOTIDE SEQUENCE [LARGE SCALE GENOMIC DNA]</scope>
    <source>
        <strain evidence="3">DYQJB</strain>
        <tissue evidence="3">Leaf</tissue>
    </source>
</reference>
<comment type="caution">
    <text evidence="3">The sequence shown here is derived from an EMBL/GenBank/DDBJ whole genome shotgun (WGS) entry which is preliminary data.</text>
</comment>
<dbReference type="PANTHER" id="PTHR48010">
    <property type="entry name" value="OS05G0588300 PROTEIN"/>
    <property type="match status" value="1"/>
</dbReference>
<dbReference type="PANTHER" id="PTHR48010:SF55">
    <property type="entry name" value="OS01G0607900 PROTEIN"/>
    <property type="match status" value="1"/>
</dbReference>
<dbReference type="AlphaFoldDB" id="A0ABD1LUY9"/>
<name>A0ABD1LUY9_9FABA</name>
<evidence type="ECO:0000313" key="4">
    <source>
        <dbReference type="Proteomes" id="UP001603857"/>
    </source>
</evidence>
<evidence type="ECO:0000256" key="2">
    <source>
        <dbReference type="SAM" id="Phobius"/>
    </source>
</evidence>
<organism evidence="3 4">
    <name type="scientific">Flemingia macrophylla</name>
    <dbReference type="NCBI Taxonomy" id="520843"/>
    <lineage>
        <taxon>Eukaryota</taxon>
        <taxon>Viridiplantae</taxon>
        <taxon>Streptophyta</taxon>
        <taxon>Embryophyta</taxon>
        <taxon>Tracheophyta</taxon>
        <taxon>Spermatophyta</taxon>
        <taxon>Magnoliopsida</taxon>
        <taxon>eudicotyledons</taxon>
        <taxon>Gunneridae</taxon>
        <taxon>Pentapetalae</taxon>
        <taxon>rosids</taxon>
        <taxon>fabids</taxon>
        <taxon>Fabales</taxon>
        <taxon>Fabaceae</taxon>
        <taxon>Papilionoideae</taxon>
        <taxon>50 kb inversion clade</taxon>
        <taxon>NPAAA clade</taxon>
        <taxon>indigoferoid/millettioid clade</taxon>
        <taxon>Phaseoleae</taxon>
        <taxon>Flemingia</taxon>
    </lineage>
</organism>
<keyword evidence="1" id="KW-0175">Coiled coil</keyword>
<keyword evidence="2" id="KW-1133">Transmembrane helix</keyword>
<dbReference type="EMBL" id="JBGMDY010000007">
    <property type="protein sequence ID" value="KAL2327337.1"/>
    <property type="molecule type" value="Genomic_DNA"/>
</dbReference>
<dbReference type="InterPro" id="IPR050994">
    <property type="entry name" value="At_inactive_RLKs"/>
</dbReference>
<keyword evidence="4" id="KW-1185">Reference proteome</keyword>
<gene>
    <name evidence="3" type="ORF">Fmac_020764</name>
</gene>
<dbReference type="Gene3D" id="3.80.10.10">
    <property type="entry name" value="Ribonuclease Inhibitor"/>
    <property type="match status" value="1"/>
</dbReference>
<dbReference type="InterPro" id="IPR032675">
    <property type="entry name" value="LRR_dom_sf"/>
</dbReference>
<keyword evidence="2" id="KW-0812">Transmembrane</keyword>
<sequence length="416" mass="46722">MYLFPRLGFRVTFSYLFLIIYILLLFLFLQDNTFSGKIPTVTTKFVDFDVSNNRLNNFIPQTLSKFLQSSFVGNLDLCGPQLEPCNPFFPAPTPSPSSNSTPMPPHKKSNKLSIGAIVVIVFPNNQSQKWNTHFISLCGAFHFPSPCSFLLFLCIYSSSLRRFSFSFTLHNPQSPHPLFHLHLPSPYAFILLFLALTTPPPSRRHSLMCFHRPPPGVFFPTPSLSTLKASPPPPPPLFPRVLFFFFLLLLSNLNPKALTSVGRGGDGHGAVLKSEISVRESEIDRNKRRAEEADVKNERLRKELQELKLQEEESKRKMKMLEDEVAELKKTASFSGGTGHEASKLAKPPNTATAMAHTALGEDITGGLVEAEMNKLVFFEEGIYGFNLKDLLRASAEVHGQFEFSSVNVVLNWEKE</sequence>
<keyword evidence="2" id="KW-0472">Membrane</keyword>
<feature type="transmembrane region" description="Helical" evidence="2">
    <location>
        <begin position="7"/>
        <end position="29"/>
    </location>
</feature>
<dbReference type="Proteomes" id="UP001603857">
    <property type="component" value="Unassembled WGS sequence"/>
</dbReference>
<accession>A0ABD1LUY9</accession>